<dbReference type="VEuPathDB" id="FungiDB:VP01_1180g1"/>
<dbReference type="OrthoDB" id="1684102at2759"/>
<dbReference type="Proteomes" id="UP000037035">
    <property type="component" value="Unassembled WGS sequence"/>
</dbReference>
<sequence>MPSDLDIFPELESFQRHDIRKRILSVTALIFISYWGFTYLLEVLITSVTGDSPIAWNYHQESSSLSHPPSAHLIKTIDLRHSNYQSGVSLLGVTAIITLTLQMQREERIACLELMLRFLVKYPFVKEIIIWNDGAMGSVFNLNGEDLLSKLNHTNHKFPLPVLRVINSPGSMGEMSGHMACSLAKFDTCYHTDENVLNLNLDTLYTKYLESDGESGASIVDHASPEEYVVESAYNVWQPDHSLNAGLVSRLSRGSLAAKRLSTRYFQQLTTAIQFSERGNLRLSAPPSVLGDIQFSIWLNRRPLSLITPVQPAHIAGSVARKISHLDPEFINHAYERLNKTIQNSDPFLVPSLFPRNLPPHDMQPESEIGLASAYDDRSMLITNLAFSREWPLAVDGELSTCWKAPSGMPHMGFVGLNFVKSIQLNRLTLFGKFEGEHWGLEVYLANDKIWTSKSAIPTISTHQEPPVTKFVYDLPPDSSLVKKVRLILSQGNASPAGMTVCGWMVNENWVV</sequence>
<evidence type="ECO:0000313" key="2">
    <source>
        <dbReference type="EMBL" id="KNZ63150.1"/>
    </source>
</evidence>
<keyword evidence="1" id="KW-1133">Transmembrane helix</keyword>
<proteinExistence type="predicted"/>
<accession>A0A0L6VSI0</accession>
<keyword evidence="1" id="KW-0812">Transmembrane</keyword>
<feature type="transmembrane region" description="Helical" evidence="1">
    <location>
        <begin position="23"/>
        <end position="41"/>
    </location>
</feature>
<name>A0A0L6VSI0_9BASI</name>
<keyword evidence="1" id="KW-0472">Membrane</keyword>
<gene>
    <name evidence="2" type="ORF">VP01_1180g1</name>
</gene>
<keyword evidence="3" id="KW-1185">Reference proteome</keyword>
<dbReference type="AlphaFoldDB" id="A0A0L6VSI0"/>
<protein>
    <submittedName>
        <fullName evidence="2">Uncharacterized protein</fullName>
    </submittedName>
</protein>
<comment type="caution">
    <text evidence="2">The sequence shown here is derived from an EMBL/GenBank/DDBJ whole genome shotgun (WGS) entry which is preliminary data.</text>
</comment>
<dbReference type="EMBL" id="LAVV01002010">
    <property type="protein sequence ID" value="KNZ63150.1"/>
    <property type="molecule type" value="Genomic_DNA"/>
</dbReference>
<evidence type="ECO:0000313" key="3">
    <source>
        <dbReference type="Proteomes" id="UP000037035"/>
    </source>
</evidence>
<reference evidence="2 3" key="1">
    <citation type="submission" date="2015-08" db="EMBL/GenBank/DDBJ databases">
        <title>Next Generation Sequencing and Analysis of the Genome of Puccinia sorghi L Schw, the Causal Agent of Maize Common Rust.</title>
        <authorList>
            <person name="Rochi L."/>
            <person name="Burguener G."/>
            <person name="Darino M."/>
            <person name="Turjanski A."/>
            <person name="Kreff E."/>
            <person name="Dieguez M.J."/>
            <person name="Sacco F."/>
        </authorList>
    </citation>
    <scope>NUCLEOTIDE SEQUENCE [LARGE SCALE GENOMIC DNA]</scope>
    <source>
        <strain evidence="2 3">RO10H11247</strain>
    </source>
</reference>
<evidence type="ECO:0000256" key="1">
    <source>
        <dbReference type="SAM" id="Phobius"/>
    </source>
</evidence>
<organism evidence="2 3">
    <name type="scientific">Puccinia sorghi</name>
    <dbReference type="NCBI Taxonomy" id="27349"/>
    <lineage>
        <taxon>Eukaryota</taxon>
        <taxon>Fungi</taxon>
        <taxon>Dikarya</taxon>
        <taxon>Basidiomycota</taxon>
        <taxon>Pucciniomycotina</taxon>
        <taxon>Pucciniomycetes</taxon>
        <taxon>Pucciniales</taxon>
        <taxon>Pucciniaceae</taxon>
        <taxon>Puccinia</taxon>
    </lineage>
</organism>